<dbReference type="AlphaFoldDB" id="A0A1I0WZE7"/>
<keyword evidence="6 10" id="KW-0808">Transferase</keyword>
<evidence type="ECO:0000256" key="9">
    <source>
        <dbReference type="ARBA" id="ARBA00031501"/>
    </source>
</evidence>
<dbReference type="EC" id="2.4.1.25" evidence="3 10"/>
<keyword evidence="7 10" id="KW-0119">Carbohydrate metabolism</keyword>
<dbReference type="PANTHER" id="PTHR32438:SF5">
    <property type="entry name" value="4-ALPHA-GLUCANOTRANSFERASE DPE1, CHLOROPLASTIC_AMYLOPLASTIC"/>
    <property type="match status" value="1"/>
</dbReference>
<dbReference type="NCBIfam" id="NF011080">
    <property type="entry name" value="PRK14508.1-3"/>
    <property type="match status" value="1"/>
</dbReference>
<dbReference type="EMBL" id="FOJY01000005">
    <property type="protein sequence ID" value="SFA93466.1"/>
    <property type="molecule type" value="Genomic_DNA"/>
</dbReference>
<dbReference type="NCBIfam" id="TIGR00217">
    <property type="entry name" value="malQ"/>
    <property type="match status" value="1"/>
</dbReference>
<dbReference type="InterPro" id="IPR017853">
    <property type="entry name" value="GH"/>
</dbReference>
<dbReference type="STRING" id="1120918.SAMN05216249_10563"/>
<evidence type="ECO:0000256" key="4">
    <source>
        <dbReference type="ARBA" id="ARBA00020295"/>
    </source>
</evidence>
<dbReference type="PANTHER" id="PTHR32438">
    <property type="entry name" value="4-ALPHA-GLUCANOTRANSFERASE DPE1, CHLOROPLASTIC/AMYLOPLASTIC"/>
    <property type="match status" value="1"/>
</dbReference>
<name>A0A1I0WZE7_9FIRM</name>
<dbReference type="Pfam" id="PF02446">
    <property type="entry name" value="Glyco_hydro_77"/>
    <property type="match status" value="1"/>
</dbReference>
<evidence type="ECO:0000256" key="6">
    <source>
        <dbReference type="ARBA" id="ARBA00022679"/>
    </source>
</evidence>
<keyword evidence="5 10" id="KW-0328">Glycosyltransferase</keyword>
<proteinExistence type="inferred from homology"/>
<evidence type="ECO:0000313" key="12">
    <source>
        <dbReference type="Proteomes" id="UP000198838"/>
    </source>
</evidence>
<keyword evidence="12" id="KW-1185">Reference proteome</keyword>
<dbReference type="OrthoDB" id="9811841at2"/>
<gene>
    <name evidence="11" type="ORF">SAMN05216249_10563</name>
</gene>
<dbReference type="GO" id="GO:0004134">
    <property type="term" value="F:4-alpha-glucanotransferase activity"/>
    <property type="evidence" value="ECO:0007669"/>
    <property type="project" value="UniProtKB-EC"/>
</dbReference>
<comment type="catalytic activity">
    <reaction evidence="1 10">
        <text>Transfers a segment of a (1-&gt;4)-alpha-D-glucan to a new position in an acceptor, which may be glucose or a (1-&gt;4)-alpha-D-glucan.</text>
        <dbReference type="EC" id="2.4.1.25"/>
    </reaction>
</comment>
<dbReference type="Gene3D" id="3.20.20.80">
    <property type="entry name" value="Glycosidases"/>
    <property type="match status" value="1"/>
</dbReference>
<dbReference type="RefSeq" id="WP_092871131.1">
    <property type="nucleotide sequence ID" value="NZ_FOJY01000005.1"/>
</dbReference>
<organism evidence="11 12">
    <name type="scientific">Acetitomaculum ruminis DSM 5522</name>
    <dbReference type="NCBI Taxonomy" id="1120918"/>
    <lineage>
        <taxon>Bacteria</taxon>
        <taxon>Bacillati</taxon>
        <taxon>Bacillota</taxon>
        <taxon>Clostridia</taxon>
        <taxon>Lachnospirales</taxon>
        <taxon>Lachnospiraceae</taxon>
        <taxon>Acetitomaculum</taxon>
    </lineage>
</organism>
<dbReference type="GO" id="GO:0005975">
    <property type="term" value="P:carbohydrate metabolic process"/>
    <property type="evidence" value="ECO:0007669"/>
    <property type="project" value="InterPro"/>
</dbReference>
<dbReference type="Proteomes" id="UP000198838">
    <property type="component" value="Unassembled WGS sequence"/>
</dbReference>
<evidence type="ECO:0000256" key="8">
    <source>
        <dbReference type="ARBA" id="ARBA00031423"/>
    </source>
</evidence>
<evidence type="ECO:0000256" key="5">
    <source>
        <dbReference type="ARBA" id="ARBA00022676"/>
    </source>
</evidence>
<dbReference type="InterPro" id="IPR003385">
    <property type="entry name" value="Glyco_hydro_77"/>
</dbReference>
<accession>A0A1I0WZE7</accession>
<evidence type="ECO:0000256" key="7">
    <source>
        <dbReference type="ARBA" id="ARBA00023277"/>
    </source>
</evidence>
<protein>
    <recommendedName>
        <fullName evidence="4 10">4-alpha-glucanotransferase</fullName>
        <ecNumber evidence="3 10">2.4.1.25</ecNumber>
    </recommendedName>
    <alternativeName>
        <fullName evidence="8 10">Amylomaltase</fullName>
    </alternativeName>
    <alternativeName>
        <fullName evidence="9 10">Disproportionating enzyme</fullName>
    </alternativeName>
</protein>
<evidence type="ECO:0000256" key="2">
    <source>
        <dbReference type="ARBA" id="ARBA00005684"/>
    </source>
</evidence>
<sequence length="518" mass="60796">MRTVGVLLPVFSLPSKYGIGCFSKEAYDFVDKLNIGKQKIWQILPLCTPDFWGSPYQSCSTFAGNPYHIDLETLIKDGLLTEKECDEIYDKAIKEKGDENIVATKSNYLDEYVNYAVIEYSRKILLKLAYDSFKQVGDGMNSYEIRKFKEENNWVDEYALYMALKDHFDHKAWNEWPGDIKNHKPESVDKYKTELENEINYYIFIQYEFFKQWKALKKYANDKGIQILGDLPIYVSMDSCDVWSETEFFDFDQDNKPRAVAGCPPDDFSKDGQLWGNPLYNWDKIKENGYGWWIRRFDYALKMYDIIRIDHFRGFDEYFAIPYESKTAQNGKWKKGPGIELFKIINQWFGNPMVIAEDLGFLTDGVRKLLADTNYPGMKVIEFAFSPNRDSIYLPLFYERNHVVYTGTHDNNTVIGWFKSLDDDMQEYVLRYCGLNNLQFRDDDEKCKTVCDNIITLALSSTAETAIIQMQDYLKVNEEGRINEPGTIEKNWKWRMKKGSFTEEIAKEMAELTRTFCR</sequence>
<comment type="similarity">
    <text evidence="2 10">Belongs to the disproportionating enzyme family.</text>
</comment>
<evidence type="ECO:0000256" key="1">
    <source>
        <dbReference type="ARBA" id="ARBA00000439"/>
    </source>
</evidence>
<reference evidence="11 12" key="1">
    <citation type="submission" date="2016-10" db="EMBL/GenBank/DDBJ databases">
        <authorList>
            <person name="de Groot N.N."/>
        </authorList>
    </citation>
    <scope>NUCLEOTIDE SEQUENCE [LARGE SCALE GENOMIC DNA]</scope>
    <source>
        <strain evidence="11 12">DSM 5522</strain>
    </source>
</reference>
<evidence type="ECO:0000256" key="10">
    <source>
        <dbReference type="RuleBase" id="RU361207"/>
    </source>
</evidence>
<evidence type="ECO:0000256" key="3">
    <source>
        <dbReference type="ARBA" id="ARBA00012560"/>
    </source>
</evidence>
<dbReference type="SUPFAM" id="SSF51445">
    <property type="entry name" value="(Trans)glycosidases"/>
    <property type="match status" value="1"/>
</dbReference>
<evidence type="ECO:0000313" key="11">
    <source>
        <dbReference type="EMBL" id="SFA93466.1"/>
    </source>
</evidence>